<dbReference type="AlphaFoldDB" id="A0AAW3ZS50"/>
<protein>
    <submittedName>
        <fullName evidence="1">P27 family phage terminase small subunit</fullName>
    </submittedName>
</protein>
<organism evidence="1 2">
    <name type="scientific">Pseudomarimonas arenosa</name>
    <dbReference type="NCBI Taxonomy" id="2774145"/>
    <lineage>
        <taxon>Bacteria</taxon>
        <taxon>Pseudomonadati</taxon>
        <taxon>Pseudomonadota</taxon>
        <taxon>Gammaproteobacteria</taxon>
        <taxon>Lysobacterales</taxon>
        <taxon>Lysobacteraceae</taxon>
        <taxon>Pseudomarimonas</taxon>
    </lineage>
</organism>
<reference evidence="1 2" key="1">
    <citation type="submission" date="2020-09" db="EMBL/GenBank/DDBJ databases">
        <title>Pseudoxanthomonas sp. CAU 1598 isolated from sand of Yaerae Beach.</title>
        <authorList>
            <person name="Kim W."/>
        </authorList>
    </citation>
    <scope>NUCLEOTIDE SEQUENCE [LARGE SCALE GENOMIC DNA]</scope>
    <source>
        <strain evidence="1 2">CAU 1598</strain>
    </source>
</reference>
<comment type="caution">
    <text evidence="1">The sequence shown here is derived from an EMBL/GenBank/DDBJ whole genome shotgun (WGS) entry which is preliminary data.</text>
</comment>
<accession>A0AAW3ZS50</accession>
<evidence type="ECO:0000313" key="2">
    <source>
        <dbReference type="Proteomes" id="UP000613768"/>
    </source>
</evidence>
<dbReference type="EMBL" id="JACYTR010000072">
    <property type="protein sequence ID" value="MBD8527922.1"/>
    <property type="molecule type" value="Genomic_DNA"/>
</dbReference>
<name>A0AAW3ZS50_9GAMM</name>
<dbReference type="RefSeq" id="WP_192031344.1">
    <property type="nucleotide sequence ID" value="NZ_JACYTR010000072.1"/>
</dbReference>
<proteinExistence type="predicted"/>
<dbReference type="Proteomes" id="UP000613768">
    <property type="component" value="Unassembled WGS sequence"/>
</dbReference>
<dbReference type="InterPro" id="IPR006448">
    <property type="entry name" value="Phage_term_ssu_P27"/>
</dbReference>
<sequence>MQLRPKKPNPPGHLADAGRKLWRDVVAEYAVADAAGLQLLARAAECLDRIRAAQAAIAKHGEVVTDRYGAPKLNPACNLEKDARNGFLAAIKALNLDIEPLRDRPGRPGGW</sequence>
<keyword evidence="2" id="KW-1185">Reference proteome</keyword>
<dbReference type="Pfam" id="PF05119">
    <property type="entry name" value="Terminase_4"/>
    <property type="match status" value="1"/>
</dbReference>
<evidence type="ECO:0000313" key="1">
    <source>
        <dbReference type="EMBL" id="MBD8527922.1"/>
    </source>
</evidence>
<gene>
    <name evidence="1" type="ORF">IFO71_19415</name>
</gene>